<organism evidence="2 3">
    <name type="scientific">Roseateles saccharophilus</name>
    <name type="common">Pseudomonas saccharophila</name>
    <dbReference type="NCBI Taxonomy" id="304"/>
    <lineage>
        <taxon>Bacteria</taxon>
        <taxon>Pseudomonadati</taxon>
        <taxon>Pseudomonadota</taxon>
        <taxon>Betaproteobacteria</taxon>
        <taxon>Burkholderiales</taxon>
        <taxon>Sphaerotilaceae</taxon>
        <taxon>Roseateles</taxon>
    </lineage>
</organism>
<sequence>MTREQLEHIIRACADITKQYEFVVMGSQAILGAYPNPPDEFTVSMEADVYPLNAPELRDQIDGAIGEFSDFHNVYGYYAEGIDPDLAKLPSDWLTRVNKIQNENTMGYADYCIDVLDLFLAKAVAGRHKDREFCKALLQHGYVDVDAALSKVPLIPLDERGVDTITPRSLVARTRRWAG</sequence>
<dbReference type="RefSeq" id="WP_207911249.1">
    <property type="nucleotide sequence ID" value="NZ_CBCSGL010000078.1"/>
</dbReference>
<accession>A0A4R3UB91</accession>
<keyword evidence="3" id="KW-1185">Reference proteome</keyword>
<feature type="domain" description="DUF6036" evidence="1">
    <location>
        <begin position="10"/>
        <end position="145"/>
    </location>
</feature>
<evidence type="ECO:0000259" key="1">
    <source>
        <dbReference type="Pfam" id="PF19502"/>
    </source>
</evidence>
<comment type="caution">
    <text evidence="2">The sequence shown here is derived from an EMBL/GenBank/DDBJ whole genome shotgun (WGS) entry which is preliminary data.</text>
</comment>
<proteinExistence type="predicted"/>
<dbReference type="AlphaFoldDB" id="A0A4R3UB91"/>
<dbReference type="InterPro" id="IPR045792">
    <property type="entry name" value="DUF6036"/>
</dbReference>
<gene>
    <name evidence="2" type="ORF">EV671_105511</name>
</gene>
<dbReference type="EMBL" id="SMBU01000055">
    <property type="protein sequence ID" value="TCU84054.1"/>
    <property type="molecule type" value="Genomic_DNA"/>
</dbReference>
<name>A0A4R3UB91_ROSSA</name>
<dbReference type="Proteomes" id="UP000295110">
    <property type="component" value="Unassembled WGS sequence"/>
</dbReference>
<protein>
    <recommendedName>
        <fullName evidence="1">DUF6036 domain-containing protein</fullName>
    </recommendedName>
</protein>
<reference evidence="2 3" key="1">
    <citation type="submission" date="2019-03" db="EMBL/GenBank/DDBJ databases">
        <title>Genomic Encyclopedia of Type Strains, Phase IV (KMG-IV): sequencing the most valuable type-strain genomes for metagenomic binning, comparative biology and taxonomic classification.</title>
        <authorList>
            <person name="Goeker M."/>
        </authorList>
    </citation>
    <scope>NUCLEOTIDE SEQUENCE [LARGE SCALE GENOMIC DNA]</scope>
    <source>
        <strain evidence="2 3">DSM 654</strain>
    </source>
</reference>
<dbReference type="Pfam" id="PF19502">
    <property type="entry name" value="DUF6036"/>
    <property type="match status" value="1"/>
</dbReference>
<evidence type="ECO:0000313" key="3">
    <source>
        <dbReference type="Proteomes" id="UP000295110"/>
    </source>
</evidence>
<evidence type="ECO:0000313" key="2">
    <source>
        <dbReference type="EMBL" id="TCU84054.1"/>
    </source>
</evidence>